<comment type="caution">
    <text evidence="1">The sequence shown here is derived from an EMBL/GenBank/DDBJ whole genome shotgun (WGS) entry which is preliminary data.</text>
</comment>
<reference evidence="1 2" key="1">
    <citation type="submission" date="2018-08" db="EMBL/GenBank/DDBJ databases">
        <title>Murine metabolic-syndrome-specific gut microbial biobank.</title>
        <authorList>
            <person name="Liu C."/>
        </authorList>
    </citation>
    <scope>NUCLEOTIDE SEQUENCE [LARGE SCALE GENOMIC DNA]</scope>
    <source>
        <strain evidence="1 2">X69</strain>
    </source>
</reference>
<name>A0A845RJQ8_9FIRM</name>
<protein>
    <submittedName>
        <fullName evidence="1">Uncharacterized protein</fullName>
    </submittedName>
</protein>
<dbReference type="EMBL" id="QXWZ01000040">
    <property type="protein sequence ID" value="NBI80246.1"/>
    <property type="molecule type" value="Genomic_DNA"/>
</dbReference>
<dbReference type="Proteomes" id="UP000446348">
    <property type="component" value="Unassembled WGS sequence"/>
</dbReference>
<sequence>MPGPVPLFAAQPTKVFWHTFFQKSMKFFAEALFQKGRKADACKIHASRTASVMGFAGGNGCI</sequence>
<gene>
    <name evidence="1" type="ORF">D3Z39_15525</name>
</gene>
<proteinExistence type="predicted"/>
<accession>A0A845RJQ8</accession>
<evidence type="ECO:0000313" key="2">
    <source>
        <dbReference type="Proteomes" id="UP000446348"/>
    </source>
</evidence>
<dbReference type="AlphaFoldDB" id="A0A845RJQ8"/>
<organism evidence="1 2">
    <name type="scientific">Anaerotruncus colihominis</name>
    <dbReference type="NCBI Taxonomy" id="169435"/>
    <lineage>
        <taxon>Bacteria</taxon>
        <taxon>Bacillati</taxon>
        <taxon>Bacillota</taxon>
        <taxon>Clostridia</taxon>
        <taxon>Eubacteriales</taxon>
        <taxon>Oscillospiraceae</taxon>
        <taxon>Anaerotruncus</taxon>
    </lineage>
</organism>
<evidence type="ECO:0000313" key="1">
    <source>
        <dbReference type="EMBL" id="NBI80246.1"/>
    </source>
</evidence>